<organism evidence="2 3">
    <name type="scientific">Vespula squamosa</name>
    <name type="common">Southern yellow jacket</name>
    <name type="synonym">Wasp</name>
    <dbReference type="NCBI Taxonomy" id="30214"/>
    <lineage>
        <taxon>Eukaryota</taxon>
        <taxon>Metazoa</taxon>
        <taxon>Ecdysozoa</taxon>
        <taxon>Arthropoda</taxon>
        <taxon>Hexapoda</taxon>
        <taxon>Insecta</taxon>
        <taxon>Pterygota</taxon>
        <taxon>Neoptera</taxon>
        <taxon>Endopterygota</taxon>
        <taxon>Hymenoptera</taxon>
        <taxon>Apocrita</taxon>
        <taxon>Aculeata</taxon>
        <taxon>Vespoidea</taxon>
        <taxon>Vespidae</taxon>
        <taxon>Vespinae</taxon>
        <taxon>Vespula</taxon>
    </lineage>
</organism>
<evidence type="ECO:0000256" key="1">
    <source>
        <dbReference type="SAM" id="Phobius"/>
    </source>
</evidence>
<protein>
    <submittedName>
        <fullName evidence="2">Uncharacterized protein</fullName>
    </submittedName>
</protein>
<sequence>MNSLYPFWGSLQKAPNTHPHFKSNTKRIVSWKIEKIYFPTIYILSIITIPWQTLAIRMANSRVDLLGEAI</sequence>
<evidence type="ECO:0000313" key="3">
    <source>
        <dbReference type="Proteomes" id="UP001607302"/>
    </source>
</evidence>
<feature type="transmembrane region" description="Helical" evidence="1">
    <location>
        <begin position="36"/>
        <end position="56"/>
    </location>
</feature>
<name>A0ABD2BGH1_VESSQ</name>
<gene>
    <name evidence="2" type="ORF">V1478_004539</name>
</gene>
<keyword evidence="1" id="KW-0812">Transmembrane</keyword>
<reference evidence="2 3" key="1">
    <citation type="journal article" date="2024" name="Ann. Entomol. Soc. Am.">
        <title>Genomic analyses of the southern and eastern yellowjacket wasps (Hymenoptera: Vespidae) reveal evolutionary signatures of social life.</title>
        <authorList>
            <person name="Catto M.A."/>
            <person name="Caine P.B."/>
            <person name="Orr S.E."/>
            <person name="Hunt B.G."/>
            <person name="Goodisman M.A.D."/>
        </authorList>
    </citation>
    <scope>NUCLEOTIDE SEQUENCE [LARGE SCALE GENOMIC DNA]</scope>
    <source>
        <strain evidence="2">233</strain>
        <tissue evidence="2">Head and thorax</tissue>
    </source>
</reference>
<keyword evidence="3" id="KW-1185">Reference proteome</keyword>
<dbReference type="EMBL" id="JAUDFV010000102">
    <property type="protein sequence ID" value="KAL2731851.1"/>
    <property type="molecule type" value="Genomic_DNA"/>
</dbReference>
<keyword evidence="1" id="KW-0472">Membrane</keyword>
<keyword evidence="1" id="KW-1133">Transmembrane helix</keyword>
<evidence type="ECO:0000313" key="2">
    <source>
        <dbReference type="EMBL" id="KAL2731851.1"/>
    </source>
</evidence>
<comment type="caution">
    <text evidence="2">The sequence shown here is derived from an EMBL/GenBank/DDBJ whole genome shotgun (WGS) entry which is preliminary data.</text>
</comment>
<dbReference type="Proteomes" id="UP001607302">
    <property type="component" value="Unassembled WGS sequence"/>
</dbReference>
<proteinExistence type="predicted"/>
<accession>A0ABD2BGH1</accession>
<dbReference type="AlphaFoldDB" id="A0ABD2BGH1"/>